<keyword evidence="2" id="KW-1185">Reference proteome</keyword>
<feature type="compositionally biased region" description="Polar residues" evidence="1">
    <location>
        <begin position="243"/>
        <end position="252"/>
    </location>
</feature>
<evidence type="ECO:0000313" key="3">
    <source>
        <dbReference type="WBParaSite" id="ACRNAN_Path_1524.g5945.t1"/>
    </source>
</evidence>
<proteinExistence type="predicted"/>
<dbReference type="Proteomes" id="UP000887540">
    <property type="component" value="Unplaced"/>
</dbReference>
<reference evidence="3" key="1">
    <citation type="submission" date="2022-11" db="UniProtKB">
        <authorList>
            <consortium name="WormBaseParasite"/>
        </authorList>
    </citation>
    <scope>IDENTIFICATION</scope>
</reference>
<organism evidence="2 3">
    <name type="scientific">Acrobeloides nanus</name>
    <dbReference type="NCBI Taxonomy" id="290746"/>
    <lineage>
        <taxon>Eukaryota</taxon>
        <taxon>Metazoa</taxon>
        <taxon>Ecdysozoa</taxon>
        <taxon>Nematoda</taxon>
        <taxon>Chromadorea</taxon>
        <taxon>Rhabditida</taxon>
        <taxon>Tylenchina</taxon>
        <taxon>Cephalobomorpha</taxon>
        <taxon>Cephaloboidea</taxon>
        <taxon>Cephalobidae</taxon>
        <taxon>Acrobeloides</taxon>
    </lineage>
</organism>
<dbReference type="GO" id="GO:0005085">
    <property type="term" value="F:guanyl-nucleotide exchange factor activity"/>
    <property type="evidence" value="ECO:0007669"/>
    <property type="project" value="InterPro"/>
</dbReference>
<name>A0A914C1L5_9BILA</name>
<feature type="compositionally biased region" description="Pro residues" evidence="1">
    <location>
        <begin position="193"/>
        <end position="203"/>
    </location>
</feature>
<feature type="region of interest" description="Disordered" evidence="1">
    <location>
        <begin position="74"/>
        <end position="119"/>
    </location>
</feature>
<dbReference type="InterPro" id="IPR036964">
    <property type="entry name" value="RASGEF_cat_dom_sf"/>
</dbReference>
<feature type="compositionally biased region" description="Polar residues" evidence="1">
    <location>
        <begin position="104"/>
        <end position="119"/>
    </location>
</feature>
<dbReference type="AlphaFoldDB" id="A0A914C1L5"/>
<feature type="region of interest" description="Disordered" evidence="1">
    <location>
        <begin position="164"/>
        <end position="406"/>
    </location>
</feature>
<evidence type="ECO:0000256" key="1">
    <source>
        <dbReference type="SAM" id="MobiDB-lite"/>
    </source>
</evidence>
<dbReference type="WBParaSite" id="ACRNAN_Path_1524.g5945.t1">
    <property type="protein sequence ID" value="ACRNAN_Path_1524.g5945.t1"/>
    <property type="gene ID" value="ACRNAN_Path_1524.g5945"/>
</dbReference>
<evidence type="ECO:0000313" key="2">
    <source>
        <dbReference type="Proteomes" id="UP000887540"/>
    </source>
</evidence>
<accession>A0A914C1L5</accession>
<dbReference type="Gene3D" id="1.10.840.10">
    <property type="entry name" value="Ras guanine-nucleotide exchange factors catalytic domain"/>
    <property type="match status" value="1"/>
</dbReference>
<dbReference type="GO" id="GO:0007264">
    <property type="term" value="P:small GTPase-mediated signal transduction"/>
    <property type="evidence" value="ECO:0007669"/>
    <property type="project" value="InterPro"/>
</dbReference>
<feature type="compositionally biased region" description="Low complexity" evidence="1">
    <location>
        <begin position="178"/>
        <end position="192"/>
    </location>
</feature>
<feature type="compositionally biased region" description="Low complexity" evidence="1">
    <location>
        <begin position="271"/>
        <end position="288"/>
    </location>
</feature>
<protein>
    <submittedName>
        <fullName evidence="3">Uncharacterized protein</fullName>
    </submittedName>
</protein>
<sequence>MLGCQLTCCCTPSPPTTPSGSTRKFFETLDPMNGFKDRDDFETYLYNQSYKIEPKAPNRLEIVEPKRPSECLKSPGIKLPKQHANSSTLNSQRHHRSRSRMNEQKSSPTINNSPHSASPFTPFINSPFSAEQDFGIVEINPGQAPRYIGDSGRVNQAFSVDTPLSTPAFSMPPKTPTSPRQFPGSSQFFFPSTKPPAPPPPSEPKIVLQNPPSRRYGTHRPPAPLPSTSSTDHPPLLPRKSKIQQPSTSNGRYSPDAENEPHANDELQEVAANQINNNNQNDQSTSASMLESSPSVPPRVSAKHLPPPLNTNELAELIDNRVPSPRSPTVSILVPLPPTPPELPPRRVIASASTPLFEFEAPPRPPKPRWMESRSATPNSIGQPEDDLPPAPPLPPKTYQRFTRNS</sequence>